<dbReference type="InterPro" id="IPR021896">
    <property type="entry name" value="THAP9-like_HTH"/>
</dbReference>
<dbReference type="InterPro" id="IPR048365">
    <property type="entry name" value="TNP-like_RNaseH_N"/>
</dbReference>
<evidence type="ECO:0000313" key="3">
    <source>
        <dbReference type="EnsemblMetazoa" id="XP_031784222"/>
    </source>
</evidence>
<keyword evidence="4" id="KW-1185">Reference proteome</keyword>
<dbReference type="InParanoid" id="A0A7M7QD20"/>
<proteinExistence type="predicted"/>
<sequence length="287" mass="33265">MALKKWLDAIQNEKLSKLAENDVGLKSLEEKRLNHDKIRKWEEDEKQYALGLYYKSPKAYKYLKDSKGHALPSISSIRKWVNVLNLKAGKNEHLLKQLKIKLEGKCDFENDAVLMWDEMSLRPGLEYNLKEDYIEGYHDLGEYGEREPHMAKSVLVFLVTGLTYDWKQPLIYFPTSSPVSGNKLTEIISDVLQITENVGFKVRHMVCDQGATNQRSVTKLGINKDRPFVEFQNRKVTFGFDVPHIFKCIRNNLMKSDLSIKNETVSWTAIRDLREIERSKPCKAVPN</sequence>
<organism evidence="3 4">
    <name type="scientific">Nasonia vitripennis</name>
    <name type="common">Parasitic wasp</name>
    <dbReference type="NCBI Taxonomy" id="7425"/>
    <lineage>
        <taxon>Eukaryota</taxon>
        <taxon>Metazoa</taxon>
        <taxon>Ecdysozoa</taxon>
        <taxon>Arthropoda</taxon>
        <taxon>Hexapoda</taxon>
        <taxon>Insecta</taxon>
        <taxon>Pterygota</taxon>
        <taxon>Neoptera</taxon>
        <taxon>Endopterygota</taxon>
        <taxon>Hymenoptera</taxon>
        <taxon>Apocrita</taxon>
        <taxon>Proctotrupomorpha</taxon>
        <taxon>Chalcidoidea</taxon>
        <taxon>Pteromalidae</taxon>
        <taxon>Pteromalinae</taxon>
        <taxon>Nasonia</taxon>
    </lineage>
</organism>
<evidence type="ECO:0000259" key="1">
    <source>
        <dbReference type="Pfam" id="PF12017"/>
    </source>
</evidence>
<dbReference type="Proteomes" id="UP000002358">
    <property type="component" value="Unassembled WGS sequence"/>
</dbReference>
<dbReference type="AlphaFoldDB" id="A0A7M7QD20"/>
<feature type="domain" description="THAP9-like helix-turn-helix" evidence="1">
    <location>
        <begin position="25"/>
        <end position="80"/>
    </location>
</feature>
<dbReference type="RefSeq" id="XP_031784222.1">
    <property type="nucleotide sequence ID" value="XM_031928362.1"/>
</dbReference>
<accession>A0A7M7QD20</accession>
<dbReference type="Pfam" id="PF12017">
    <property type="entry name" value="Tnp_P_element"/>
    <property type="match status" value="1"/>
</dbReference>
<dbReference type="EnsemblMetazoa" id="XM_031928362">
    <property type="protein sequence ID" value="XP_031784222"/>
    <property type="gene ID" value="LOC107981217"/>
</dbReference>
<evidence type="ECO:0000313" key="4">
    <source>
        <dbReference type="Proteomes" id="UP000002358"/>
    </source>
</evidence>
<protein>
    <recommendedName>
        <fullName evidence="5">Transposase</fullName>
    </recommendedName>
</protein>
<evidence type="ECO:0008006" key="5">
    <source>
        <dbReference type="Google" id="ProtNLM"/>
    </source>
</evidence>
<dbReference type="GeneID" id="107981217"/>
<dbReference type="SMR" id="A0A7M7QD20"/>
<reference evidence="3" key="1">
    <citation type="submission" date="2021-01" db="UniProtKB">
        <authorList>
            <consortium name="EnsemblMetazoa"/>
        </authorList>
    </citation>
    <scope>IDENTIFICATION</scope>
</reference>
<feature type="domain" description="Transposable element P transposase-like RNase H" evidence="2">
    <location>
        <begin position="87"/>
        <end position="221"/>
    </location>
</feature>
<dbReference type="OrthoDB" id="6485269at2759"/>
<name>A0A7M7QD20_NASVI</name>
<dbReference type="Pfam" id="PF21787">
    <property type="entry name" value="TNP-like_RNaseH_N"/>
    <property type="match status" value="1"/>
</dbReference>
<dbReference type="KEGG" id="nvi:107981217"/>
<evidence type="ECO:0000259" key="2">
    <source>
        <dbReference type="Pfam" id="PF21787"/>
    </source>
</evidence>